<evidence type="ECO:0000313" key="2">
    <source>
        <dbReference type="Proteomes" id="UP000074561"/>
    </source>
</evidence>
<protein>
    <submittedName>
        <fullName evidence="1">Uncharacterized protein</fullName>
    </submittedName>
</protein>
<gene>
    <name evidence="1" type="ORF">CPter91_0203</name>
</gene>
<sequence>MIQTTLLYKDCSCTTFGCMPVAVHMETATDIDLLLIYCLFIVCSASQNRLPHRCQFRFRPVSCGLFFDVTYSK</sequence>
<reference evidence="1 2" key="1">
    <citation type="submission" date="2015-11" db="EMBL/GenBank/DDBJ databases">
        <title>Exploring the genomic traits of fungus-feeding bacterial genus Collimonas.</title>
        <authorList>
            <person name="Song C."/>
            <person name="Schmidt R."/>
            <person name="de Jager V."/>
            <person name="Krzyzanowska D."/>
            <person name="Jongedijk E."/>
            <person name="Cankar K."/>
            <person name="Beekwilder J."/>
            <person name="van Veen A."/>
            <person name="de Boer W."/>
            <person name="van Veen J.A."/>
            <person name="Garbeva P."/>
        </authorList>
    </citation>
    <scope>NUCLEOTIDE SEQUENCE [LARGE SCALE GENOMIC DNA]</scope>
    <source>
        <strain evidence="1 2">Ter91</strain>
    </source>
</reference>
<dbReference type="AlphaFoldDB" id="A0A127PYZ8"/>
<dbReference type="Proteomes" id="UP000074561">
    <property type="component" value="Chromosome"/>
</dbReference>
<organism evidence="1 2">
    <name type="scientific">Collimonas pratensis</name>
    <dbReference type="NCBI Taxonomy" id="279113"/>
    <lineage>
        <taxon>Bacteria</taxon>
        <taxon>Pseudomonadati</taxon>
        <taxon>Pseudomonadota</taxon>
        <taxon>Betaproteobacteria</taxon>
        <taxon>Burkholderiales</taxon>
        <taxon>Oxalobacteraceae</taxon>
        <taxon>Collimonas</taxon>
    </lineage>
</organism>
<dbReference type="EMBL" id="CP013234">
    <property type="protein sequence ID" value="AMP02602.1"/>
    <property type="molecule type" value="Genomic_DNA"/>
</dbReference>
<evidence type="ECO:0000313" key="1">
    <source>
        <dbReference type="EMBL" id="AMP02602.1"/>
    </source>
</evidence>
<accession>A0A127PYZ8</accession>
<proteinExistence type="predicted"/>
<name>A0A127PYZ8_9BURK</name>
<dbReference type="STRING" id="279113.CPter91_0203"/>
<dbReference type="KEGG" id="cpra:CPter91_0203"/>